<evidence type="ECO:0000313" key="2">
    <source>
        <dbReference type="EMBL" id="GAA0271158.1"/>
    </source>
</evidence>
<keyword evidence="3" id="KW-1185">Reference proteome</keyword>
<gene>
    <name evidence="2" type="ORF">GCM10010302_05900</name>
</gene>
<proteinExistence type="predicted"/>
<name>A0ABN0V1W9_9ACTN</name>
<protein>
    <submittedName>
        <fullName evidence="2">Uncharacterized protein</fullName>
    </submittedName>
</protein>
<feature type="compositionally biased region" description="Basic and acidic residues" evidence="1">
    <location>
        <begin position="74"/>
        <end position="84"/>
    </location>
</feature>
<dbReference type="Proteomes" id="UP001501867">
    <property type="component" value="Unassembled WGS sequence"/>
</dbReference>
<evidence type="ECO:0000313" key="3">
    <source>
        <dbReference type="Proteomes" id="UP001501867"/>
    </source>
</evidence>
<feature type="compositionally biased region" description="Low complexity" evidence="1">
    <location>
        <begin position="138"/>
        <end position="153"/>
    </location>
</feature>
<sequence>MAGLPGSGGGDGLEGEGAQGGDPVAGFAVVDGVGADGEVAAGGGVEVEAGAGEAVVVGDVAGGDDPGQASVEAGFDRGEGERGGAEPAVRAAGGVDEVFGVVGEVAGGGEDSGVAGDPAEEGGVVVVGGAPDPGGAGDAALGGDDLRAAGEGAPKARRGATWVSRWG</sequence>
<feature type="region of interest" description="Disordered" evidence="1">
    <location>
        <begin position="60"/>
        <end position="89"/>
    </location>
</feature>
<comment type="caution">
    <text evidence="2">The sequence shown here is derived from an EMBL/GenBank/DDBJ whole genome shotgun (WGS) entry which is preliminary data.</text>
</comment>
<organism evidence="2 3">
    <name type="scientific">Streptomyces polychromogenes</name>
    <dbReference type="NCBI Taxonomy" id="67342"/>
    <lineage>
        <taxon>Bacteria</taxon>
        <taxon>Bacillati</taxon>
        <taxon>Actinomycetota</taxon>
        <taxon>Actinomycetes</taxon>
        <taxon>Kitasatosporales</taxon>
        <taxon>Streptomycetaceae</taxon>
        <taxon>Streptomyces</taxon>
    </lineage>
</organism>
<feature type="region of interest" description="Disordered" evidence="1">
    <location>
        <begin position="126"/>
        <end position="167"/>
    </location>
</feature>
<accession>A0ABN0V1W9</accession>
<feature type="region of interest" description="Disordered" evidence="1">
    <location>
        <begin position="1"/>
        <end position="26"/>
    </location>
</feature>
<reference evidence="2 3" key="1">
    <citation type="journal article" date="2019" name="Int. J. Syst. Evol. Microbiol.">
        <title>The Global Catalogue of Microorganisms (GCM) 10K type strain sequencing project: providing services to taxonomists for standard genome sequencing and annotation.</title>
        <authorList>
            <consortium name="The Broad Institute Genomics Platform"/>
            <consortium name="The Broad Institute Genome Sequencing Center for Infectious Disease"/>
            <person name="Wu L."/>
            <person name="Ma J."/>
        </authorList>
    </citation>
    <scope>NUCLEOTIDE SEQUENCE [LARGE SCALE GENOMIC DNA]</scope>
    <source>
        <strain evidence="2 3">JCM 4505</strain>
    </source>
</reference>
<dbReference type="EMBL" id="BAAABV010000005">
    <property type="protein sequence ID" value="GAA0271158.1"/>
    <property type="molecule type" value="Genomic_DNA"/>
</dbReference>
<feature type="compositionally biased region" description="Gly residues" evidence="1">
    <location>
        <begin position="1"/>
        <end position="20"/>
    </location>
</feature>
<evidence type="ECO:0000256" key="1">
    <source>
        <dbReference type="SAM" id="MobiDB-lite"/>
    </source>
</evidence>